<keyword evidence="1" id="KW-1133">Transmembrane helix</keyword>
<dbReference type="EMBL" id="CP015622">
    <property type="protein sequence ID" value="ANE02972.1"/>
    <property type="molecule type" value="Genomic_DNA"/>
</dbReference>
<dbReference type="STRING" id="1652495.ccrud_01215"/>
<dbReference type="AlphaFoldDB" id="A0A172QQM6"/>
<keyword evidence="1" id="KW-0472">Membrane</keyword>
<evidence type="ECO:0000313" key="2">
    <source>
        <dbReference type="EMBL" id="ANE02972.1"/>
    </source>
</evidence>
<organism evidence="2 3">
    <name type="scientific">Corynebacterium crudilactis</name>
    <dbReference type="NCBI Taxonomy" id="1652495"/>
    <lineage>
        <taxon>Bacteria</taxon>
        <taxon>Bacillati</taxon>
        <taxon>Actinomycetota</taxon>
        <taxon>Actinomycetes</taxon>
        <taxon>Mycobacteriales</taxon>
        <taxon>Corynebacteriaceae</taxon>
        <taxon>Corynebacterium</taxon>
    </lineage>
</organism>
<name>A0A172QQM6_9CORY</name>
<keyword evidence="3" id="KW-1185">Reference proteome</keyword>
<evidence type="ECO:0000256" key="1">
    <source>
        <dbReference type="SAM" id="Phobius"/>
    </source>
</evidence>
<dbReference type="Proteomes" id="UP000076929">
    <property type="component" value="Chromosome"/>
</dbReference>
<feature type="transmembrane region" description="Helical" evidence="1">
    <location>
        <begin position="93"/>
        <end position="114"/>
    </location>
</feature>
<dbReference type="KEGG" id="ccjz:ccrud_01215"/>
<protein>
    <submittedName>
        <fullName evidence="2">Uncharacterized protein</fullName>
    </submittedName>
</protein>
<sequence length="119" mass="13440">MHPHYSQAMSIPIFYAIAVSVLVGVSILRKQSGPERVFPWFWVFFPLLLASIAGLFAEIKALSYVPYGWTMSDPAIYSDEVQPDFFTSYNTSAMLLVVYVVTLVVGVIGSVWSWKKQRI</sequence>
<gene>
    <name evidence="2" type="ORF">ccrud_01215</name>
</gene>
<accession>A0A172QQM6</accession>
<reference evidence="2 3" key="1">
    <citation type="submission" date="2016-05" db="EMBL/GenBank/DDBJ databases">
        <title>Complete genome sequence of Corynebacterium crudilactis, a new Corynebacterium species isolated from raw cow's milk.</title>
        <authorList>
            <person name="Christian R."/>
            <person name="Zimmermann J."/>
            <person name="Lipski A."/>
            <person name="Kalinowski J."/>
        </authorList>
    </citation>
    <scope>NUCLEOTIDE SEQUENCE [LARGE SCALE GENOMIC DNA]</scope>
    <source>
        <strain evidence="2 3">JZ16</strain>
    </source>
</reference>
<proteinExistence type="predicted"/>
<keyword evidence="1" id="KW-0812">Transmembrane</keyword>
<feature type="transmembrane region" description="Helical" evidence="1">
    <location>
        <begin position="40"/>
        <end position="59"/>
    </location>
</feature>
<feature type="transmembrane region" description="Helical" evidence="1">
    <location>
        <begin position="6"/>
        <end position="28"/>
    </location>
</feature>
<evidence type="ECO:0000313" key="3">
    <source>
        <dbReference type="Proteomes" id="UP000076929"/>
    </source>
</evidence>